<reference evidence="6 7" key="1">
    <citation type="submission" date="2019-03" db="EMBL/GenBank/DDBJ databases">
        <title>Genomic Encyclopedia of Archaeal and Bacterial Type Strains, Phase II (KMG-II): from individual species to whole genera.</title>
        <authorList>
            <person name="Goeker M."/>
        </authorList>
    </citation>
    <scope>NUCLEOTIDE SEQUENCE [LARGE SCALE GENOMIC DNA]</scope>
    <source>
        <strain evidence="6 7">RL-C</strain>
    </source>
</reference>
<evidence type="ECO:0000313" key="6">
    <source>
        <dbReference type="EMBL" id="TCN68449.1"/>
    </source>
</evidence>
<sequence length="732" mass="82785">MKAQIVGYTPNLSDKFRSAPSTNVADIAIKTSAVIKEVTVTGKKPYIEKKADRTVLNIENSATASAESAYEVLKKAPNINIDKDDNININGKQGVTVMINDRPTQLSGTDLANYLKGLQGSEIEKVEIINNPPSRYDAAGNTGIINIRTKRNFKPGFNGSINGGITYNGQVGGSGGINLNLRSGKTNVYASYNPGTYPGDNDIELKRKIFYNNQSWLLDQKNRIEWRYNANSFKTGVDYDINKKNTIGIMVSGYANSMDNSTSGTTNFLSNKPTADSSIYSNNPTDGTFRNMSYNFNYKSILDTTGKELNVDVDYARFDNNSDARNETYYYDATGIAIRDPKLLKSESPSDITIKSAKADYVHPFNKIFRLEAGAKVSAVETDNNLNYYIIQNSSETFDPSRSNHFVYKEDIAAGYLSLSYDKNSTSIKGGLRVEHTSSNGNSITMNKVVDRSYVDFFPTFFVQQKINENNTIGLSYNRRIDRPRYRDLNPFRFYLDEYTFMEGNPFLDPQYTNNISVNHSWKNMIFTEFTYTNTQDVMVQIVEQNDETKVGKQTMKNLESLNSFSLTNSINVSPTQWWRSNNNITAYYNSYKKADSNLDQTNSKLSVNISSSNSFILPKKYTLELMAFYQSPLAYGMFQIEDMYSINLGIQKSFMDGKARVKVSFDDIFNTMRNKASANYDNIHVWSHTKWSSQRIGINFSYRFGKTNMKPSRQRRSGLEDESNRVGSGRQ</sequence>
<proteinExistence type="predicted"/>
<feature type="region of interest" description="Disordered" evidence="4">
    <location>
        <begin position="709"/>
        <end position="732"/>
    </location>
</feature>
<dbReference type="PANTHER" id="PTHR40980:SF4">
    <property type="entry name" value="TONB-DEPENDENT RECEPTOR-LIKE BETA-BARREL DOMAIN-CONTAINING PROTEIN"/>
    <property type="match status" value="1"/>
</dbReference>
<evidence type="ECO:0000256" key="2">
    <source>
        <dbReference type="ARBA" id="ARBA00023136"/>
    </source>
</evidence>
<evidence type="ECO:0000256" key="3">
    <source>
        <dbReference type="ARBA" id="ARBA00023237"/>
    </source>
</evidence>
<dbReference type="Proteomes" id="UP000294830">
    <property type="component" value="Unassembled WGS sequence"/>
</dbReference>
<feature type="domain" description="Outer membrane protein beta-barrel" evidence="5">
    <location>
        <begin position="302"/>
        <end position="703"/>
    </location>
</feature>
<protein>
    <submittedName>
        <fullName evidence="6">Outer membrane beta-barrel protein</fullName>
    </submittedName>
</protein>
<organism evidence="6 7">
    <name type="scientific">Acetobacteroides hydrogenigenes</name>
    <dbReference type="NCBI Taxonomy" id="979970"/>
    <lineage>
        <taxon>Bacteria</taxon>
        <taxon>Pseudomonadati</taxon>
        <taxon>Bacteroidota</taxon>
        <taxon>Bacteroidia</taxon>
        <taxon>Bacteroidales</taxon>
        <taxon>Rikenellaceae</taxon>
        <taxon>Acetobacteroides</taxon>
    </lineage>
</organism>
<gene>
    <name evidence="6" type="ORF">CLV25_10631</name>
</gene>
<dbReference type="InterPro" id="IPR041700">
    <property type="entry name" value="OMP_b-brl_3"/>
</dbReference>
<dbReference type="SUPFAM" id="SSF56935">
    <property type="entry name" value="Porins"/>
    <property type="match status" value="1"/>
</dbReference>
<keyword evidence="2" id="KW-0472">Membrane</keyword>
<keyword evidence="3" id="KW-0998">Cell outer membrane</keyword>
<dbReference type="InterPro" id="IPR036942">
    <property type="entry name" value="Beta-barrel_TonB_sf"/>
</dbReference>
<keyword evidence="7" id="KW-1185">Reference proteome</keyword>
<evidence type="ECO:0000313" key="7">
    <source>
        <dbReference type="Proteomes" id="UP000294830"/>
    </source>
</evidence>
<comment type="caution">
    <text evidence="6">The sequence shown here is derived from an EMBL/GenBank/DDBJ whole genome shotgun (WGS) entry which is preliminary data.</text>
</comment>
<evidence type="ECO:0000256" key="1">
    <source>
        <dbReference type="ARBA" id="ARBA00004442"/>
    </source>
</evidence>
<dbReference type="Pfam" id="PF14905">
    <property type="entry name" value="OMP_b-brl_3"/>
    <property type="match status" value="1"/>
</dbReference>
<dbReference type="EMBL" id="SLWB01000006">
    <property type="protein sequence ID" value="TCN68449.1"/>
    <property type="molecule type" value="Genomic_DNA"/>
</dbReference>
<dbReference type="Gene3D" id="2.40.170.20">
    <property type="entry name" value="TonB-dependent receptor, beta-barrel domain"/>
    <property type="match status" value="1"/>
</dbReference>
<name>A0A4R2EUZ6_9BACT</name>
<comment type="subcellular location">
    <subcellularLocation>
        <location evidence="1">Cell outer membrane</location>
    </subcellularLocation>
</comment>
<evidence type="ECO:0000259" key="5">
    <source>
        <dbReference type="Pfam" id="PF14905"/>
    </source>
</evidence>
<dbReference type="PANTHER" id="PTHR40980">
    <property type="entry name" value="PLUG DOMAIN-CONTAINING PROTEIN"/>
    <property type="match status" value="1"/>
</dbReference>
<dbReference type="GO" id="GO:0009279">
    <property type="term" value="C:cell outer membrane"/>
    <property type="evidence" value="ECO:0007669"/>
    <property type="project" value="UniProtKB-SubCell"/>
</dbReference>
<dbReference type="OrthoDB" id="905812at2"/>
<dbReference type="AlphaFoldDB" id="A0A4R2EUZ6"/>
<evidence type="ECO:0000256" key="4">
    <source>
        <dbReference type="SAM" id="MobiDB-lite"/>
    </source>
</evidence>
<accession>A0A4R2EUZ6</accession>
<dbReference type="RefSeq" id="WP_131839038.1">
    <property type="nucleotide sequence ID" value="NZ_SLWB01000006.1"/>
</dbReference>
<dbReference type="InterPro" id="IPR037066">
    <property type="entry name" value="Plug_dom_sf"/>
</dbReference>
<dbReference type="Gene3D" id="2.170.130.10">
    <property type="entry name" value="TonB-dependent receptor, plug domain"/>
    <property type="match status" value="1"/>
</dbReference>